<dbReference type="NCBIfam" id="TIGR00150">
    <property type="entry name" value="T6A_YjeE"/>
    <property type="match status" value="1"/>
</dbReference>
<dbReference type="PANTHER" id="PTHR33540:SF2">
    <property type="entry name" value="TRNA THREONYLCARBAMOYLADENOSINE BIOSYNTHESIS PROTEIN TSAE"/>
    <property type="match status" value="1"/>
</dbReference>
<dbReference type="InterPro" id="IPR003442">
    <property type="entry name" value="T6A_TsaE"/>
</dbReference>
<evidence type="ECO:0000256" key="7">
    <source>
        <dbReference type="ARBA" id="ARBA00022741"/>
    </source>
</evidence>
<dbReference type="EMBL" id="QUAH01000008">
    <property type="protein sequence ID" value="RFT15573.1"/>
    <property type="molecule type" value="Genomic_DNA"/>
</dbReference>
<dbReference type="AlphaFoldDB" id="A0A3E2BLE8"/>
<evidence type="ECO:0000256" key="9">
    <source>
        <dbReference type="ARBA" id="ARBA00022842"/>
    </source>
</evidence>
<dbReference type="Pfam" id="PF02367">
    <property type="entry name" value="TsaE"/>
    <property type="match status" value="1"/>
</dbReference>
<evidence type="ECO:0000256" key="2">
    <source>
        <dbReference type="ARBA" id="ARBA00007599"/>
    </source>
</evidence>
<evidence type="ECO:0000313" key="12">
    <source>
        <dbReference type="Proteomes" id="UP000257323"/>
    </source>
</evidence>
<sequence length="155" mass="17132">MTRKSVELEIRTNSEQETFQLAENLARELRGDELVLITGELGAGKTVFVKGLASGLGVKAVDSVCSPSFTLVNIYSGRVDLVHVDLYRLEDPEEIADLGLEDYLESGVVAVEWAERLPADFRSGRMIEISIAVEADDSRLIKIKTSEVYLSLENQ</sequence>
<reference evidence="11 12" key="1">
    <citation type="submission" date="2018-08" db="EMBL/GenBank/DDBJ databases">
        <title>Genome analysis of the thermophilic bacterium of the candidate phylum Aminicenantes from deep subsurface aquifer revealed its physiology and ecological role.</title>
        <authorList>
            <person name="Kadnikov V.V."/>
            <person name="Mardanov A.V."/>
            <person name="Beletsky A.V."/>
            <person name="Karnachuk O.V."/>
            <person name="Ravin N.V."/>
        </authorList>
    </citation>
    <scope>NUCLEOTIDE SEQUENCE [LARGE SCALE GENOMIC DNA]</scope>
    <source>
        <strain evidence="11">BY38</strain>
    </source>
</reference>
<comment type="similarity">
    <text evidence="2">Belongs to the TsaE family.</text>
</comment>
<keyword evidence="4" id="KW-0963">Cytoplasm</keyword>
<accession>A0A3E2BLE8</accession>
<protein>
    <recommendedName>
        <fullName evidence="3">tRNA threonylcarbamoyladenosine biosynthesis protein TsaE</fullName>
    </recommendedName>
    <alternativeName>
        <fullName evidence="10">t(6)A37 threonylcarbamoyladenosine biosynthesis protein TsaE</fullName>
    </alternativeName>
</protein>
<keyword evidence="8" id="KW-0067">ATP-binding</keyword>
<evidence type="ECO:0000256" key="1">
    <source>
        <dbReference type="ARBA" id="ARBA00004496"/>
    </source>
</evidence>
<keyword evidence="7" id="KW-0547">Nucleotide-binding</keyword>
<keyword evidence="5" id="KW-0819">tRNA processing</keyword>
<evidence type="ECO:0000256" key="8">
    <source>
        <dbReference type="ARBA" id="ARBA00022840"/>
    </source>
</evidence>
<evidence type="ECO:0000313" key="11">
    <source>
        <dbReference type="EMBL" id="RFT15573.1"/>
    </source>
</evidence>
<evidence type="ECO:0000256" key="4">
    <source>
        <dbReference type="ARBA" id="ARBA00022490"/>
    </source>
</evidence>
<dbReference type="GO" id="GO:0002949">
    <property type="term" value="P:tRNA threonylcarbamoyladenosine modification"/>
    <property type="evidence" value="ECO:0007669"/>
    <property type="project" value="InterPro"/>
</dbReference>
<dbReference type="SUPFAM" id="SSF52540">
    <property type="entry name" value="P-loop containing nucleoside triphosphate hydrolases"/>
    <property type="match status" value="1"/>
</dbReference>
<dbReference type="InterPro" id="IPR027417">
    <property type="entry name" value="P-loop_NTPase"/>
</dbReference>
<comment type="caution">
    <text evidence="11">The sequence shown here is derived from an EMBL/GenBank/DDBJ whole genome shotgun (WGS) entry which is preliminary data.</text>
</comment>
<dbReference type="Gene3D" id="3.40.50.300">
    <property type="entry name" value="P-loop containing nucleotide triphosphate hydrolases"/>
    <property type="match status" value="1"/>
</dbReference>
<gene>
    <name evidence="11" type="ORF">OP8BY_0221</name>
</gene>
<dbReference type="GO" id="GO:0046872">
    <property type="term" value="F:metal ion binding"/>
    <property type="evidence" value="ECO:0007669"/>
    <property type="project" value="UniProtKB-KW"/>
</dbReference>
<dbReference type="GO" id="GO:0005524">
    <property type="term" value="F:ATP binding"/>
    <property type="evidence" value="ECO:0007669"/>
    <property type="project" value="UniProtKB-KW"/>
</dbReference>
<keyword evidence="9" id="KW-0460">Magnesium</keyword>
<evidence type="ECO:0000256" key="6">
    <source>
        <dbReference type="ARBA" id="ARBA00022723"/>
    </source>
</evidence>
<name>A0A3E2BLE8_9BACT</name>
<proteinExistence type="inferred from homology"/>
<dbReference type="Proteomes" id="UP000257323">
    <property type="component" value="Unassembled WGS sequence"/>
</dbReference>
<evidence type="ECO:0000256" key="10">
    <source>
        <dbReference type="ARBA" id="ARBA00032441"/>
    </source>
</evidence>
<dbReference type="PANTHER" id="PTHR33540">
    <property type="entry name" value="TRNA THREONYLCARBAMOYLADENOSINE BIOSYNTHESIS PROTEIN TSAE"/>
    <property type="match status" value="1"/>
</dbReference>
<keyword evidence="6" id="KW-0479">Metal-binding</keyword>
<evidence type="ECO:0000256" key="3">
    <source>
        <dbReference type="ARBA" id="ARBA00019010"/>
    </source>
</evidence>
<comment type="subcellular location">
    <subcellularLocation>
        <location evidence="1">Cytoplasm</location>
    </subcellularLocation>
</comment>
<evidence type="ECO:0000256" key="5">
    <source>
        <dbReference type="ARBA" id="ARBA00022694"/>
    </source>
</evidence>
<organism evidence="11 12">
    <name type="scientific">Candidatus Saccharicenans subterraneus</name>
    <dbReference type="NCBI Taxonomy" id="2508984"/>
    <lineage>
        <taxon>Bacteria</taxon>
        <taxon>Candidatus Aminicenantota</taxon>
        <taxon>Candidatus Aminicenantia</taxon>
        <taxon>Candidatus Aminicenantales</taxon>
        <taxon>Candidatus Saccharicenantaceae</taxon>
        <taxon>Candidatus Saccharicenans</taxon>
    </lineage>
</organism>
<dbReference type="GO" id="GO:0005737">
    <property type="term" value="C:cytoplasm"/>
    <property type="evidence" value="ECO:0007669"/>
    <property type="project" value="UniProtKB-SubCell"/>
</dbReference>